<dbReference type="InterPro" id="IPR008257">
    <property type="entry name" value="Pept_M19"/>
</dbReference>
<dbReference type="Gene3D" id="3.40.50.880">
    <property type="match status" value="1"/>
</dbReference>
<evidence type="ECO:0008006" key="3">
    <source>
        <dbReference type="Google" id="ProtNLM"/>
    </source>
</evidence>
<dbReference type="SUPFAM" id="SSF51556">
    <property type="entry name" value="Metallo-dependent hydrolases"/>
    <property type="match status" value="1"/>
</dbReference>
<dbReference type="PANTHER" id="PTHR10443:SF12">
    <property type="entry name" value="DIPEPTIDASE"/>
    <property type="match status" value="1"/>
</dbReference>
<organism evidence="1 2">
    <name type="scientific">Porphyromonas canoris</name>
    <dbReference type="NCBI Taxonomy" id="36875"/>
    <lineage>
        <taxon>Bacteria</taxon>
        <taxon>Pseudomonadati</taxon>
        <taxon>Bacteroidota</taxon>
        <taxon>Bacteroidia</taxon>
        <taxon>Bacteroidales</taxon>
        <taxon>Porphyromonadaceae</taxon>
        <taxon>Porphyromonas</taxon>
    </lineage>
</organism>
<dbReference type="PANTHER" id="PTHR10443">
    <property type="entry name" value="MICROSOMAL DIPEPTIDASE"/>
    <property type="match status" value="1"/>
</dbReference>
<comment type="caution">
    <text evidence="1">The sequence shown here is derived from an EMBL/GenBank/DDBJ whole genome shotgun (WGS) entry which is preliminary data.</text>
</comment>
<gene>
    <name evidence="1" type="ORF">HQ43_01310</name>
</gene>
<dbReference type="CDD" id="cd01745">
    <property type="entry name" value="GATase1_2"/>
    <property type="match status" value="1"/>
</dbReference>
<dbReference type="SUPFAM" id="SSF52317">
    <property type="entry name" value="Class I glutamine amidotransferase-like"/>
    <property type="match status" value="1"/>
</dbReference>
<dbReference type="EMBL" id="JQZV01000003">
    <property type="protein sequence ID" value="KGN93313.1"/>
    <property type="molecule type" value="Genomic_DNA"/>
</dbReference>
<dbReference type="Pfam" id="PF01244">
    <property type="entry name" value="Peptidase_M19"/>
    <property type="match status" value="1"/>
</dbReference>
<proteinExistence type="predicted"/>
<dbReference type="Pfam" id="PF07722">
    <property type="entry name" value="Peptidase_C26"/>
    <property type="match status" value="1"/>
</dbReference>
<dbReference type="Gene3D" id="3.20.20.140">
    <property type="entry name" value="Metal-dependent hydrolases"/>
    <property type="match status" value="1"/>
</dbReference>
<keyword evidence="2" id="KW-1185">Reference proteome</keyword>
<dbReference type="Proteomes" id="UP000030101">
    <property type="component" value="Unassembled WGS sequence"/>
</dbReference>
<accession>A0ABR4XN66</accession>
<dbReference type="InterPro" id="IPR011697">
    <property type="entry name" value="Peptidase_C26"/>
</dbReference>
<reference evidence="1 2" key="1">
    <citation type="submission" date="2014-08" db="EMBL/GenBank/DDBJ databases">
        <title>Porphyromonas canoris strain:OH2762 Genome sequencing.</title>
        <authorList>
            <person name="Wallis C."/>
            <person name="Deusch O."/>
            <person name="O'Flynn C."/>
            <person name="Davis I."/>
            <person name="Jospin G."/>
            <person name="Darling A.E."/>
            <person name="Coil D.A."/>
            <person name="Alexiev A."/>
            <person name="Horsfall A."/>
            <person name="Kirkwood N."/>
            <person name="Harris S."/>
            <person name="Eisen J.A."/>
        </authorList>
    </citation>
    <scope>NUCLEOTIDE SEQUENCE [LARGE SCALE GENOMIC DNA]</scope>
    <source>
        <strain evidence="2">COT-108 OH2762</strain>
    </source>
</reference>
<protein>
    <recommendedName>
        <fullName evidence="3">Glutamine amidotransferase</fullName>
    </recommendedName>
</protein>
<dbReference type="InterPro" id="IPR032466">
    <property type="entry name" value="Metal_Hydrolase"/>
</dbReference>
<evidence type="ECO:0000313" key="1">
    <source>
        <dbReference type="EMBL" id="KGN93313.1"/>
    </source>
</evidence>
<name>A0ABR4XN66_9PORP</name>
<sequence length="606" mass="66700">MKNNRGIEFANLAALREKVRRLTVGSEDKKPLIGITANHAGVDQELRDNYIKAVIRSGGAPYIIPYSNDTEATVQAVERCHGILVTGGADAHPLWYGEEPHPKLGAADWVKDAFDMAVVITALERGIPLLGICRGMQLLNVVLGGSMIQDIPSACEQEGVLHVQTSHRSEPWHSVSMEKKSRLSDVFGAQESIYVNSFHHQAVGRLGKSIRVCATARDGIVEAIDAYPEHNAMGVQWHPEAMVSEGESEEQAALFSFLVKEATLYAEARTFHGKHLTLDSHTDTPMLFKNDEPYDLTALSDKALVDLPKMRAGNLDAAVMVAYLPQGEISPEGHAKAYEYALERIRKLKTAVKNSGGAARLAFSSKDLYVNKENNRKSIILGIENGYALGGDPDKVEEFAKMGVKYITLCHNGDNAICDSASRSNHTNNGLSSLGREVVRQMNTWGVMVDVSHAGIRTIEDVLEVSTSPIIASHSGARAICDHPRNLYDDQIKAIAECGGVVQVCMYKGFVYEPSNEASLLHVIDHVEHIRELVGIDHVGIGSDFDGDGEVIGCRDASAMKRLTIEMLRRGFSTEELMKVWGHNFLRVMKDVQMKGYKIRQEKTMR</sequence>
<dbReference type="CDD" id="cd01301">
    <property type="entry name" value="rDP_like"/>
    <property type="match status" value="1"/>
</dbReference>
<dbReference type="InterPro" id="IPR029062">
    <property type="entry name" value="Class_I_gatase-like"/>
</dbReference>
<dbReference type="PROSITE" id="PS51365">
    <property type="entry name" value="RENAL_DIPEPTIDASE_2"/>
    <property type="match status" value="1"/>
</dbReference>
<evidence type="ECO:0000313" key="2">
    <source>
        <dbReference type="Proteomes" id="UP000030101"/>
    </source>
</evidence>
<dbReference type="PROSITE" id="PS51273">
    <property type="entry name" value="GATASE_TYPE_1"/>
    <property type="match status" value="1"/>
</dbReference>
<dbReference type="RefSeq" id="WP_036788686.1">
    <property type="nucleotide sequence ID" value="NZ_JQZV01000003.1"/>
</dbReference>